<dbReference type="Gene3D" id="1.10.101.10">
    <property type="entry name" value="PGBD-like superfamily/PGBD"/>
    <property type="match status" value="1"/>
</dbReference>
<proteinExistence type="predicted"/>
<feature type="domain" description="Peptidoglycan binding-like" evidence="2">
    <location>
        <begin position="133"/>
        <end position="190"/>
    </location>
</feature>
<keyword evidence="3" id="KW-0121">Carboxypeptidase</keyword>
<feature type="region of interest" description="Disordered" evidence="1">
    <location>
        <begin position="108"/>
        <end position="136"/>
    </location>
</feature>
<protein>
    <submittedName>
        <fullName evidence="3">Penicillin-resistant DD-carboxypeptidase</fullName>
    </submittedName>
</protein>
<feature type="compositionally biased region" description="Low complexity" evidence="1">
    <location>
        <begin position="109"/>
        <end position="123"/>
    </location>
</feature>
<dbReference type="SUPFAM" id="SSF47090">
    <property type="entry name" value="PGBD-like"/>
    <property type="match status" value="1"/>
</dbReference>
<evidence type="ECO:0000259" key="2">
    <source>
        <dbReference type="Pfam" id="PF01471"/>
    </source>
</evidence>
<evidence type="ECO:0000256" key="1">
    <source>
        <dbReference type="SAM" id="MobiDB-lite"/>
    </source>
</evidence>
<reference evidence="3 4" key="1">
    <citation type="submission" date="2017-06" db="EMBL/GenBank/DDBJ databases">
        <title>Sequencing and comparative analysis of myxobacterial genomes.</title>
        <authorList>
            <person name="Rupp O."/>
            <person name="Goesmann A."/>
            <person name="Sogaard-Andersen L."/>
        </authorList>
    </citation>
    <scope>NUCLEOTIDE SEQUENCE [LARGE SCALE GENOMIC DNA]</scope>
    <source>
        <strain evidence="3 4">DSM 52655</strain>
    </source>
</reference>
<accession>A0A250IZR1</accession>
<dbReference type="Pfam" id="PF01471">
    <property type="entry name" value="PG_binding_1"/>
    <property type="match status" value="1"/>
</dbReference>
<dbReference type="InterPro" id="IPR002477">
    <property type="entry name" value="Peptidoglycan-bd-like"/>
</dbReference>
<evidence type="ECO:0000313" key="4">
    <source>
        <dbReference type="Proteomes" id="UP000217257"/>
    </source>
</evidence>
<dbReference type="InterPro" id="IPR036366">
    <property type="entry name" value="PGBDSf"/>
</dbReference>
<name>A0A250IZR1_9BACT</name>
<keyword evidence="3" id="KW-0378">Hydrolase</keyword>
<dbReference type="Proteomes" id="UP000217257">
    <property type="component" value="Chromosome"/>
</dbReference>
<gene>
    <name evidence="3" type="ORF">CYFUS_002626</name>
</gene>
<dbReference type="EMBL" id="CP022098">
    <property type="protein sequence ID" value="ATB37205.1"/>
    <property type="molecule type" value="Genomic_DNA"/>
</dbReference>
<organism evidence="3 4">
    <name type="scientific">Cystobacter fuscus</name>
    <dbReference type="NCBI Taxonomy" id="43"/>
    <lineage>
        <taxon>Bacteria</taxon>
        <taxon>Pseudomonadati</taxon>
        <taxon>Myxococcota</taxon>
        <taxon>Myxococcia</taxon>
        <taxon>Myxococcales</taxon>
        <taxon>Cystobacterineae</taxon>
        <taxon>Archangiaceae</taxon>
        <taxon>Cystobacter</taxon>
    </lineage>
</organism>
<keyword evidence="3" id="KW-0645">Protease</keyword>
<dbReference type="KEGG" id="cfus:CYFUS_002626"/>
<sequence>MIYLFHKAGLDEDIQRAQVQWTSYRISYAISRYRLSGSTNLGVLDGFLRSLGSNIPDELRLANANQAIREGTAEGIVYPRLDDIFSETGTQQGWRDWATRCADANKEMGGAAQGEAPAQQGQARSPVLRQGARGADVTELQRRLQRAGVFQGNVDGVFGPGTAEAVRQFQSSQPGLQADGIVGPGTWNSLNGARPSP</sequence>
<dbReference type="GO" id="GO:0004180">
    <property type="term" value="F:carboxypeptidase activity"/>
    <property type="evidence" value="ECO:0007669"/>
    <property type="project" value="UniProtKB-KW"/>
</dbReference>
<feature type="region of interest" description="Disordered" evidence="1">
    <location>
        <begin position="174"/>
        <end position="197"/>
    </location>
</feature>
<evidence type="ECO:0000313" key="3">
    <source>
        <dbReference type="EMBL" id="ATB37205.1"/>
    </source>
</evidence>
<dbReference type="RefSeq" id="WP_269770237.1">
    <property type="nucleotide sequence ID" value="NZ_CP022098.1"/>
</dbReference>
<dbReference type="InterPro" id="IPR036365">
    <property type="entry name" value="PGBD-like_sf"/>
</dbReference>
<dbReference type="AlphaFoldDB" id="A0A250IZR1"/>